<organism evidence="4 5">
    <name type="scientific">Silvimonas iriomotensis</name>
    <dbReference type="NCBI Taxonomy" id="449662"/>
    <lineage>
        <taxon>Bacteria</taxon>
        <taxon>Pseudomonadati</taxon>
        <taxon>Pseudomonadota</taxon>
        <taxon>Betaproteobacteria</taxon>
        <taxon>Neisseriales</taxon>
        <taxon>Chitinibacteraceae</taxon>
        <taxon>Silvimonas</taxon>
    </lineage>
</organism>
<dbReference type="InterPro" id="IPR001034">
    <property type="entry name" value="DeoR_HTH"/>
</dbReference>
<keyword evidence="5" id="KW-1185">Reference proteome</keyword>
<dbReference type="Pfam" id="PF08279">
    <property type="entry name" value="HTH_11"/>
    <property type="match status" value="1"/>
</dbReference>
<keyword evidence="1" id="KW-0805">Transcription regulation</keyword>
<evidence type="ECO:0000313" key="4">
    <source>
        <dbReference type="EMBL" id="GGP23235.1"/>
    </source>
</evidence>
<evidence type="ECO:0000256" key="2">
    <source>
        <dbReference type="ARBA" id="ARBA00023163"/>
    </source>
</evidence>
<comment type="caution">
    <text evidence="4">The sequence shown here is derived from an EMBL/GenBank/DDBJ whole genome shotgun (WGS) entry which is preliminary data.</text>
</comment>
<dbReference type="PROSITE" id="PS51000">
    <property type="entry name" value="HTH_DEOR_2"/>
    <property type="match status" value="1"/>
</dbReference>
<dbReference type="InterPro" id="IPR036390">
    <property type="entry name" value="WH_DNA-bd_sf"/>
</dbReference>
<keyword evidence="2" id="KW-0804">Transcription</keyword>
<keyword evidence="4" id="KW-0238">DNA-binding</keyword>
<reference evidence="5" key="1">
    <citation type="journal article" date="2019" name="Int. J. Syst. Evol. Microbiol.">
        <title>The Global Catalogue of Microorganisms (GCM) 10K type strain sequencing project: providing services to taxonomists for standard genome sequencing and annotation.</title>
        <authorList>
            <consortium name="The Broad Institute Genomics Platform"/>
            <consortium name="The Broad Institute Genome Sequencing Center for Infectious Disease"/>
            <person name="Wu L."/>
            <person name="Ma J."/>
        </authorList>
    </citation>
    <scope>NUCLEOTIDE SEQUENCE [LARGE SCALE GENOMIC DNA]</scope>
    <source>
        <strain evidence="5">CGMCC 1.8859</strain>
    </source>
</reference>
<name>A0ABQ2PDK4_9NEIS</name>
<dbReference type="EMBL" id="BMLX01000005">
    <property type="protein sequence ID" value="GGP23235.1"/>
    <property type="molecule type" value="Genomic_DNA"/>
</dbReference>
<dbReference type="InterPro" id="IPR013196">
    <property type="entry name" value="HTH_11"/>
</dbReference>
<dbReference type="GO" id="GO:0003677">
    <property type="term" value="F:DNA binding"/>
    <property type="evidence" value="ECO:0007669"/>
    <property type="project" value="UniProtKB-KW"/>
</dbReference>
<dbReference type="Proteomes" id="UP000637267">
    <property type="component" value="Unassembled WGS sequence"/>
</dbReference>
<dbReference type="InterPro" id="IPR026881">
    <property type="entry name" value="WYL_dom"/>
</dbReference>
<dbReference type="PANTHER" id="PTHR34580:SF3">
    <property type="entry name" value="PROTEIN PAFB"/>
    <property type="match status" value="1"/>
</dbReference>
<dbReference type="Gene3D" id="1.10.10.10">
    <property type="entry name" value="Winged helix-like DNA-binding domain superfamily/Winged helix DNA-binding domain"/>
    <property type="match status" value="1"/>
</dbReference>
<dbReference type="Pfam" id="PF13280">
    <property type="entry name" value="WYL"/>
    <property type="match status" value="1"/>
</dbReference>
<dbReference type="PANTHER" id="PTHR34580">
    <property type="match status" value="1"/>
</dbReference>
<dbReference type="SUPFAM" id="SSF46785">
    <property type="entry name" value="Winged helix' DNA-binding domain"/>
    <property type="match status" value="1"/>
</dbReference>
<evidence type="ECO:0000259" key="3">
    <source>
        <dbReference type="PROSITE" id="PS51000"/>
    </source>
</evidence>
<gene>
    <name evidence="4" type="ORF">GCM10010970_32350</name>
</gene>
<dbReference type="PROSITE" id="PS52050">
    <property type="entry name" value="WYL"/>
    <property type="match status" value="1"/>
</dbReference>
<dbReference type="InterPro" id="IPR036388">
    <property type="entry name" value="WH-like_DNA-bd_sf"/>
</dbReference>
<proteinExistence type="predicted"/>
<evidence type="ECO:0000313" key="5">
    <source>
        <dbReference type="Proteomes" id="UP000637267"/>
    </source>
</evidence>
<protein>
    <submittedName>
        <fullName evidence="4">DNA-binding transcriptional regulator</fullName>
    </submittedName>
</protein>
<feature type="domain" description="HTH deoR-type" evidence="3">
    <location>
        <begin position="3"/>
        <end position="58"/>
    </location>
</feature>
<evidence type="ECO:0000256" key="1">
    <source>
        <dbReference type="ARBA" id="ARBA00023015"/>
    </source>
</evidence>
<dbReference type="InterPro" id="IPR051534">
    <property type="entry name" value="CBASS_pafABC_assoc_protein"/>
</dbReference>
<sequence>MRRADRLFQIVQFLRGRRLTTARWLAEKLEVSERTIYRDIQDLMASGVPIDGEAGMGYVLHKTYDMPPLMFDQEEIEAVTIGLRMVRSWGGNRLERAAIRAQAKINGALPLDLRRRFGRVSLYSPGWTKPFSGEFFDLIHAAIGTNQVLQMDYCRLDSEESEQRHIWPLGLFFWGAKWTLVAWCEKRVDFRTFRLDRITALQPADRAFIPHRERDLDAYFKSAGVPADVDE</sequence>
<accession>A0ABQ2PDK4</accession>
<dbReference type="RefSeq" id="WP_188705479.1">
    <property type="nucleotide sequence ID" value="NZ_BMLX01000005.1"/>
</dbReference>